<comment type="caution">
    <text evidence="2">The sequence shown here is derived from an EMBL/GenBank/DDBJ whole genome shotgun (WGS) entry which is preliminary data.</text>
</comment>
<evidence type="ECO:0000256" key="1">
    <source>
        <dbReference type="SAM" id="MobiDB-lite"/>
    </source>
</evidence>
<organism evidence="2 3">
    <name type="scientific">Bosea massiliensis</name>
    <dbReference type="NCBI Taxonomy" id="151419"/>
    <lineage>
        <taxon>Bacteria</taxon>
        <taxon>Pseudomonadati</taxon>
        <taxon>Pseudomonadota</taxon>
        <taxon>Alphaproteobacteria</taxon>
        <taxon>Hyphomicrobiales</taxon>
        <taxon>Boseaceae</taxon>
        <taxon>Bosea</taxon>
    </lineage>
</organism>
<protein>
    <submittedName>
        <fullName evidence="2">Uncharacterized protein</fullName>
    </submittedName>
</protein>
<evidence type="ECO:0000313" key="3">
    <source>
        <dbReference type="Proteomes" id="UP001596060"/>
    </source>
</evidence>
<sequence length="69" mass="7058">MSGFIQPQWSGFGPQAVPSPVSGEADRQPSGLEVERTLLGRPAKAAPPPNAPATQGTPVTPASPRPDKA</sequence>
<evidence type="ECO:0000313" key="2">
    <source>
        <dbReference type="EMBL" id="MFC5504801.1"/>
    </source>
</evidence>
<reference evidence="3" key="1">
    <citation type="journal article" date="2019" name="Int. J. Syst. Evol. Microbiol.">
        <title>The Global Catalogue of Microorganisms (GCM) 10K type strain sequencing project: providing services to taxonomists for standard genome sequencing and annotation.</title>
        <authorList>
            <consortium name="The Broad Institute Genomics Platform"/>
            <consortium name="The Broad Institute Genome Sequencing Center for Infectious Disease"/>
            <person name="Wu L."/>
            <person name="Ma J."/>
        </authorList>
    </citation>
    <scope>NUCLEOTIDE SEQUENCE [LARGE SCALE GENOMIC DNA]</scope>
    <source>
        <strain evidence="3">CCUG 43117</strain>
    </source>
</reference>
<name>A0ABW0NWE7_9HYPH</name>
<gene>
    <name evidence="2" type="ORF">ACFPN9_05965</name>
</gene>
<keyword evidence="3" id="KW-1185">Reference proteome</keyword>
<accession>A0ABW0NWE7</accession>
<dbReference type="RefSeq" id="WP_066723495.1">
    <property type="nucleotide sequence ID" value="NZ_JBHSLU010000009.1"/>
</dbReference>
<dbReference type="Proteomes" id="UP001596060">
    <property type="component" value="Unassembled WGS sequence"/>
</dbReference>
<feature type="region of interest" description="Disordered" evidence="1">
    <location>
        <begin position="1"/>
        <end position="69"/>
    </location>
</feature>
<dbReference type="EMBL" id="JBHSLU010000009">
    <property type="protein sequence ID" value="MFC5504801.1"/>
    <property type="molecule type" value="Genomic_DNA"/>
</dbReference>
<proteinExistence type="predicted"/>